<proteinExistence type="predicted"/>
<dbReference type="Pfam" id="PF00305">
    <property type="entry name" value="Lipoxygenase"/>
    <property type="match status" value="1"/>
</dbReference>
<dbReference type="PROSITE" id="PS51393">
    <property type="entry name" value="LIPOXYGENASE_3"/>
    <property type="match status" value="1"/>
</dbReference>
<sequence>MDIWDAIYKFVSEVVYEYYTDDSKIQTDKELKHLVSKIYDYGFLQKPDCPQTLKTREEAIKYITMIMFTCSAQHASVNNGQYDIYAWMPNGPTTMQSPPPVDKEVTEQYIMESLPDINTTLESMRVAAFLSHRSKDFVPLGKYPEVVAFDKRMRGPIERFQKRLKEIEKKIEKRSTLKDFPYEYLHPAHMENSITI</sequence>
<comment type="caution">
    <text evidence="5">The sequence shown here is derived from an EMBL/GenBank/DDBJ whole genome shotgun (WGS) entry which is preliminary data.</text>
</comment>
<keyword evidence="1" id="KW-0479">Metal-binding</keyword>
<dbReference type="Proteomes" id="UP000824540">
    <property type="component" value="Unassembled WGS sequence"/>
</dbReference>
<dbReference type="InterPro" id="IPR000907">
    <property type="entry name" value="LipOase"/>
</dbReference>
<feature type="domain" description="Lipoxygenase" evidence="4">
    <location>
        <begin position="1"/>
        <end position="196"/>
    </location>
</feature>
<dbReference type="EMBL" id="JAFBMS010001890">
    <property type="protein sequence ID" value="KAG9328739.1"/>
    <property type="molecule type" value="Genomic_DNA"/>
</dbReference>
<dbReference type="AlphaFoldDB" id="A0A8T2MK39"/>
<accession>A0A8T2MK39</accession>
<dbReference type="OrthoDB" id="407298at2759"/>
<gene>
    <name evidence="5" type="ORF">JZ751_010845</name>
</gene>
<protein>
    <recommendedName>
        <fullName evidence="4">Lipoxygenase domain-containing protein</fullName>
    </recommendedName>
</protein>
<reference evidence="5" key="1">
    <citation type="thesis" date="2021" institute="BYU ScholarsArchive" country="Provo, UT, USA">
        <title>Applications of and Algorithms for Genome Assembly and Genomic Analyses with an Emphasis on Marine Teleosts.</title>
        <authorList>
            <person name="Pickett B.D."/>
        </authorList>
    </citation>
    <scope>NUCLEOTIDE SEQUENCE</scope>
    <source>
        <strain evidence="5">HI-2016</strain>
    </source>
</reference>
<evidence type="ECO:0000313" key="5">
    <source>
        <dbReference type="EMBL" id="KAG9328739.1"/>
    </source>
</evidence>
<evidence type="ECO:0000256" key="1">
    <source>
        <dbReference type="ARBA" id="ARBA00022723"/>
    </source>
</evidence>
<evidence type="ECO:0000256" key="2">
    <source>
        <dbReference type="ARBA" id="ARBA00022964"/>
    </source>
</evidence>
<dbReference type="PANTHER" id="PTHR11771">
    <property type="entry name" value="LIPOXYGENASE"/>
    <property type="match status" value="1"/>
</dbReference>
<dbReference type="InterPro" id="IPR036226">
    <property type="entry name" value="LipOase_C_sf"/>
</dbReference>
<dbReference type="GO" id="GO:0034440">
    <property type="term" value="P:lipid oxidation"/>
    <property type="evidence" value="ECO:0007669"/>
    <property type="project" value="InterPro"/>
</dbReference>
<keyword evidence="6" id="KW-1185">Reference proteome</keyword>
<keyword evidence="2" id="KW-0223">Dioxygenase</keyword>
<dbReference type="SUPFAM" id="SSF48484">
    <property type="entry name" value="Lipoxigenase"/>
    <property type="match status" value="1"/>
</dbReference>
<dbReference type="GO" id="GO:0016702">
    <property type="term" value="F:oxidoreductase activity, acting on single donors with incorporation of molecular oxygen, incorporation of two atoms of oxygen"/>
    <property type="evidence" value="ECO:0007669"/>
    <property type="project" value="InterPro"/>
</dbReference>
<dbReference type="Gene3D" id="1.20.245.10">
    <property type="entry name" value="Lipoxygenase-1, Domain 5"/>
    <property type="match status" value="1"/>
</dbReference>
<evidence type="ECO:0000259" key="4">
    <source>
        <dbReference type="PROSITE" id="PS51393"/>
    </source>
</evidence>
<evidence type="ECO:0000313" key="6">
    <source>
        <dbReference type="Proteomes" id="UP000824540"/>
    </source>
</evidence>
<name>A0A8T2MK39_9TELE</name>
<evidence type="ECO:0000256" key="3">
    <source>
        <dbReference type="ARBA" id="ARBA00023002"/>
    </source>
</evidence>
<dbReference type="GO" id="GO:0046872">
    <property type="term" value="F:metal ion binding"/>
    <property type="evidence" value="ECO:0007669"/>
    <property type="project" value="UniProtKB-KW"/>
</dbReference>
<dbReference type="InterPro" id="IPR013819">
    <property type="entry name" value="LipOase_C"/>
</dbReference>
<organism evidence="5 6">
    <name type="scientific">Albula glossodonta</name>
    <name type="common">roundjaw bonefish</name>
    <dbReference type="NCBI Taxonomy" id="121402"/>
    <lineage>
        <taxon>Eukaryota</taxon>
        <taxon>Metazoa</taxon>
        <taxon>Chordata</taxon>
        <taxon>Craniata</taxon>
        <taxon>Vertebrata</taxon>
        <taxon>Euteleostomi</taxon>
        <taxon>Actinopterygii</taxon>
        <taxon>Neopterygii</taxon>
        <taxon>Teleostei</taxon>
        <taxon>Albuliformes</taxon>
        <taxon>Albulidae</taxon>
        <taxon>Albula</taxon>
    </lineage>
</organism>
<keyword evidence="3" id="KW-0560">Oxidoreductase</keyword>